<proteinExistence type="predicted"/>
<reference evidence="1 2" key="1">
    <citation type="submission" date="2021-06" db="EMBL/GenBank/DDBJ databases">
        <authorList>
            <person name="Palmer J.M."/>
        </authorList>
    </citation>
    <scope>NUCLEOTIDE SEQUENCE [LARGE SCALE GENOMIC DNA]</scope>
    <source>
        <strain evidence="2">if_2019</strain>
        <tissue evidence="1">Muscle</tissue>
    </source>
</reference>
<organism evidence="1 2">
    <name type="scientific">Ilyodon furcidens</name>
    <name type="common">goldbreast splitfin</name>
    <dbReference type="NCBI Taxonomy" id="33524"/>
    <lineage>
        <taxon>Eukaryota</taxon>
        <taxon>Metazoa</taxon>
        <taxon>Chordata</taxon>
        <taxon>Craniata</taxon>
        <taxon>Vertebrata</taxon>
        <taxon>Euteleostomi</taxon>
        <taxon>Actinopterygii</taxon>
        <taxon>Neopterygii</taxon>
        <taxon>Teleostei</taxon>
        <taxon>Neoteleostei</taxon>
        <taxon>Acanthomorphata</taxon>
        <taxon>Ovalentaria</taxon>
        <taxon>Atherinomorphae</taxon>
        <taxon>Cyprinodontiformes</taxon>
        <taxon>Goodeidae</taxon>
        <taxon>Ilyodon</taxon>
    </lineage>
</organism>
<dbReference type="EMBL" id="JAHRIQ010057953">
    <property type="protein sequence ID" value="MEQ2239061.1"/>
    <property type="molecule type" value="Genomic_DNA"/>
</dbReference>
<name>A0ABV0U4C2_9TELE</name>
<comment type="caution">
    <text evidence="1">The sequence shown here is derived from an EMBL/GenBank/DDBJ whole genome shotgun (WGS) entry which is preliminary data.</text>
</comment>
<evidence type="ECO:0000313" key="1">
    <source>
        <dbReference type="EMBL" id="MEQ2239061.1"/>
    </source>
</evidence>
<protein>
    <submittedName>
        <fullName evidence="1">Uncharacterized protein</fullName>
    </submittedName>
</protein>
<evidence type="ECO:0000313" key="2">
    <source>
        <dbReference type="Proteomes" id="UP001482620"/>
    </source>
</evidence>
<accession>A0ABV0U4C2</accession>
<keyword evidence="2" id="KW-1185">Reference proteome</keyword>
<gene>
    <name evidence="1" type="ORF">ILYODFUR_000652</name>
</gene>
<sequence length="100" mass="11031">MAAPSRITDHVRKFKSSQTGFMNLMMSSLLSNGLHQFSTQQNGARDHSSSFKDSSLQNNAAKFSLLFRLVKRIPADCLESLTLQQSLVLKGGKVDSSELI</sequence>
<dbReference type="Proteomes" id="UP001482620">
    <property type="component" value="Unassembled WGS sequence"/>
</dbReference>